<feature type="binding site" evidence="6">
    <location>
        <position position="162"/>
    </location>
    <ligand>
        <name>ATP</name>
        <dbReference type="ChEBI" id="CHEBI:30616"/>
    </ligand>
</feature>
<feature type="repeat" description="ANK" evidence="5">
    <location>
        <begin position="538"/>
        <end position="570"/>
    </location>
</feature>
<keyword evidence="3 6" id="KW-0067">ATP-binding</keyword>
<feature type="repeat" description="ANK" evidence="5">
    <location>
        <begin position="571"/>
        <end position="603"/>
    </location>
</feature>
<dbReference type="PANTHER" id="PTHR24171">
    <property type="entry name" value="ANKYRIN REPEAT DOMAIN-CONTAINING PROTEIN 39-RELATED"/>
    <property type="match status" value="1"/>
</dbReference>
<dbReference type="SMART" id="SM00220">
    <property type="entry name" value="S_TKc"/>
    <property type="match status" value="1"/>
</dbReference>
<dbReference type="PROSITE" id="PS50011">
    <property type="entry name" value="PROTEIN_KINASE_DOM"/>
    <property type="match status" value="1"/>
</dbReference>
<dbReference type="PROSITE" id="PS50088">
    <property type="entry name" value="ANK_REPEAT"/>
    <property type="match status" value="6"/>
</dbReference>
<sequence length="725" mass="80220">MEDSSLSIPDFERAMAALFSAAEASRSRFADSDFDKMSGLLTQVGKPPQWCHRPRTYAVLRIIDRIDLFDAFISDGLKDIAFPYTNSRLPNSLSPTAKAKFLQTQSMVLTKASDLEKSDGRHRHLDQDADAHFSILKVLGRGGFGEVHHVRSKLSLEEYARKRVHRKKAFSRDKEAVKVFENELTNLKRLSHHHLVKFVGSYTDPKFIGLLMSPVADCDLKTFLERDPFPKDDLYLLRGFFGCLCSAVLYLHNSKCRHKDLKPGNTLVYMNNVLITDFGTARDWSGHSRSTTTGRSGAYTPGYAAPEVVNDEPRSSSADIWSLGCIYLDMMTVLGGEALASKYRFFVENGTGGANPCSNAEALELWLERLKSETDKQPLEWIKLMIRNAPKERITAAGLMDRIHNHEDGHVYYNSCCNGEEESESGTSYQGSIWEEDNSANRDSENPAEARTDDRAANSAMPMSSQDFNVFQHPNIASRRAITDAQATQLLLNNGFDIHAKNFLAQDALLWAAENGHETVVQLLVEKGADVEATDKNKGKTVLLWAAESGHEAVVQLLVERGADVKAIDSFGWTALHWAAANGHKAVVQLLLEKGVDIKAKDEKHGGTALHWSANKGHEAVTRLLVEKGADVEATDNYGDKALHWASAYGHKTIVQLLVEKGADIEAMDSYGMTALRYATMAEHKAVARLLVQPGAGVDKGNGRTGLRRAAKSGYKAVTQLLGRR</sequence>
<dbReference type="PROSITE" id="PS00108">
    <property type="entry name" value="PROTEIN_KINASE_ST"/>
    <property type="match status" value="1"/>
</dbReference>
<evidence type="ECO:0000256" key="7">
    <source>
        <dbReference type="SAM" id="MobiDB-lite"/>
    </source>
</evidence>
<evidence type="ECO:0000256" key="1">
    <source>
        <dbReference type="ARBA" id="ARBA00022737"/>
    </source>
</evidence>
<keyword evidence="10" id="KW-1185">Reference proteome</keyword>
<gene>
    <name evidence="9" type="ORF">GP486_007440</name>
</gene>
<dbReference type="Gene3D" id="3.30.200.20">
    <property type="entry name" value="Phosphorylase Kinase, domain 1"/>
    <property type="match status" value="1"/>
</dbReference>
<organism evidence="9 10">
    <name type="scientific">Trichoglossum hirsutum</name>
    <dbReference type="NCBI Taxonomy" id="265104"/>
    <lineage>
        <taxon>Eukaryota</taxon>
        <taxon>Fungi</taxon>
        <taxon>Dikarya</taxon>
        <taxon>Ascomycota</taxon>
        <taxon>Pezizomycotina</taxon>
        <taxon>Geoglossomycetes</taxon>
        <taxon>Geoglossales</taxon>
        <taxon>Geoglossaceae</taxon>
        <taxon>Trichoglossum</taxon>
    </lineage>
</organism>
<dbReference type="InterPro" id="IPR002110">
    <property type="entry name" value="Ankyrin_rpt"/>
</dbReference>
<evidence type="ECO:0000313" key="9">
    <source>
        <dbReference type="EMBL" id="KAH0551281.1"/>
    </source>
</evidence>
<dbReference type="GO" id="GO:0004672">
    <property type="term" value="F:protein kinase activity"/>
    <property type="evidence" value="ECO:0007669"/>
    <property type="project" value="InterPro"/>
</dbReference>
<feature type="repeat" description="ANK" evidence="5">
    <location>
        <begin position="638"/>
        <end position="670"/>
    </location>
</feature>
<evidence type="ECO:0000256" key="6">
    <source>
        <dbReference type="PROSITE-ProRule" id="PRU10141"/>
    </source>
</evidence>
<evidence type="ECO:0000313" key="10">
    <source>
        <dbReference type="Proteomes" id="UP000750711"/>
    </source>
</evidence>
<evidence type="ECO:0000256" key="2">
    <source>
        <dbReference type="ARBA" id="ARBA00022741"/>
    </source>
</evidence>
<protein>
    <recommendedName>
        <fullName evidence="8">Protein kinase domain-containing protein</fullName>
    </recommendedName>
</protein>
<evidence type="ECO:0000256" key="5">
    <source>
        <dbReference type="PROSITE-ProRule" id="PRU00023"/>
    </source>
</evidence>
<dbReference type="SUPFAM" id="SSF56112">
    <property type="entry name" value="Protein kinase-like (PK-like)"/>
    <property type="match status" value="1"/>
</dbReference>
<dbReference type="Pfam" id="PF12796">
    <property type="entry name" value="Ank_2"/>
    <property type="match status" value="2"/>
</dbReference>
<dbReference type="InterPro" id="IPR008271">
    <property type="entry name" value="Ser/Thr_kinase_AS"/>
</dbReference>
<accession>A0A9P8IFT4</accession>
<dbReference type="Pfam" id="PF00023">
    <property type="entry name" value="Ank"/>
    <property type="match status" value="1"/>
</dbReference>
<feature type="domain" description="Protein kinase" evidence="8">
    <location>
        <begin position="133"/>
        <end position="413"/>
    </location>
</feature>
<dbReference type="InterPro" id="IPR017441">
    <property type="entry name" value="Protein_kinase_ATP_BS"/>
</dbReference>
<keyword evidence="4 5" id="KW-0040">ANK repeat</keyword>
<dbReference type="InterPro" id="IPR000719">
    <property type="entry name" value="Prot_kinase_dom"/>
</dbReference>
<evidence type="ECO:0000256" key="4">
    <source>
        <dbReference type="ARBA" id="ARBA00023043"/>
    </source>
</evidence>
<dbReference type="Pfam" id="PF00069">
    <property type="entry name" value="Pkinase"/>
    <property type="match status" value="1"/>
</dbReference>
<proteinExistence type="predicted"/>
<dbReference type="CDD" id="cd00180">
    <property type="entry name" value="PKc"/>
    <property type="match status" value="1"/>
</dbReference>
<name>A0A9P8IFT4_9PEZI</name>
<dbReference type="AlphaFoldDB" id="A0A9P8IFT4"/>
<feature type="repeat" description="ANK" evidence="5">
    <location>
        <begin position="605"/>
        <end position="637"/>
    </location>
</feature>
<feature type="repeat" description="ANK" evidence="5">
    <location>
        <begin position="671"/>
        <end position="703"/>
    </location>
</feature>
<evidence type="ECO:0000259" key="8">
    <source>
        <dbReference type="PROSITE" id="PS50011"/>
    </source>
</evidence>
<dbReference type="InterPro" id="IPR011009">
    <property type="entry name" value="Kinase-like_dom_sf"/>
</dbReference>
<dbReference type="SUPFAM" id="SSF48403">
    <property type="entry name" value="Ankyrin repeat"/>
    <property type="match status" value="1"/>
</dbReference>
<dbReference type="Gene3D" id="1.10.510.10">
    <property type="entry name" value="Transferase(Phosphotransferase) domain 1"/>
    <property type="match status" value="1"/>
</dbReference>
<comment type="caution">
    <text evidence="9">The sequence shown here is derived from an EMBL/GenBank/DDBJ whole genome shotgun (WGS) entry which is preliminary data.</text>
</comment>
<feature type="region of interest" description="Disordered" evidence="7">
    <location>
        <begin position="437"/>
        <end position="456"/>
    </location>
</feature>
<keyword evidence="1" id="KW-0677">Repeat</keyword>
<dbReference type="PANTHER" id="PTHR24171:SF10">
    <property type="entry name" value="ANKYRIN REPEAT DOMAIN-CONTAINING PROTEIN 29-LIKE"/>
    <property type="match status" value="1"/>
</dbReference>
<dbReference type="PROSITE" id="PS50297">
    <property type="entry name" value="ANK_REP_REGION"/>
    <property type="match status" value="5"/>
</dbReference>
<reference evidence="9" key="1">
    <citation type="submission" date="2021-03" db="EMBL/GenBank/DDBJ databases">
        <title>Comparative genomics and phylogenomic investigation of the class Geoglossomycetes provide insights into ecological specialization and systematics.</title>
        <authorList>
            <person name="Melie T."/>
            <person name="Pirro S."/>
            <person name="Miller A.N."/>
            <person name="Quandt A."/>
        </authorList>
    </citation>
    <scope>NUCLEOTIDE SEQUENCE</scope>
    <source>
        <strain evidence="9">CAQ_001_2017</strain>
    </source>
</reference>
<feature type="repeat" description="ANK" evidence="5">
    <location>
        <begin position="504"/>
        <end position="536"/>
    </location>
</feature>
<evidence type="ECO:0000256" key="3">
    <source>
        <dbReference type="ARBA" id="ARBA00022840"/>
    </source>
</evidence>
<dbReference type="GO" id="GO:0005524">
    <property type="term" value="F:ATP binding"/>
    <property type="evidence" value="ECO:0007669"/>
    <property type="project" value="UniProtKB-UniRule"/>
</dbReference>
<keyword evidence="2 6" id="KW-0547">Nucleotide-binding</keyword>
<dbReference type="InterPro" id="IPR036770">
    <property type="entry name" value="Ankyrin_rpt-contain_sf"/>
</dbReference>
<dbReference type="EMBL" id="JAGHQM010002102">
    <property type="protein sequence ID" value="KAH0551281.1"/>
    <property type="molecule type" value="Genomic_DNA"/>
</dbReference>
<feature type="compositionally biased region" description="Basic and acidic residues" evidence="7">
    <location>
        <begin position="439"/>
        <end position="456"/>
    </location>
</feature>
<dbReference type="Gene3D" id="1.25.40.20">
    <property type="entry name" value="Ankyrin repeat-containing domain"/>
    <property type="match status" value="4"/>
</dbReference>
<dbReference type="SMART" id="SM00248">
    <property type="entry name" value="ANK"/>
    <property type="match status" value="6"/>
</dbReference>
<dbReference type="Proteomes" id="UP000750711">
    <property type="component" value="Unassembled WGS sequence"/>
</dbReference>
<dbReference type="PRINTS" id="PR01415">
    <property type="entry name" value="ANKYRIN"/>
</dbReference>
<dbReference type="PROSITE" id="PS00107">
    <property type="entry name" value="PROTEIN_KINASE_ATP"/>
    <property type="match status" value="1"/>
</dbReference>